<sequence>MSITYADRTLLPDLTEIGRHTREALNELDSATTTYEGSALP</sequence>
<accession>A0AAE5A734</accession>
<proteinExistence type="predicted"/>
<name>A0AAE5A734_9NOCA</name>
<evidence type="ECO:0000313" key="2">
    <source>
        <dbReference type="Proteomes" id="UP001185863"/>
    </source>
</evidence>
<gene>
    <name evidence="1" type="ORF">R4315_18595</name>
</gene>
<protein>
    <submittedName>
        <fullName evidence="1">Uncharacterized protein</fullName>
    </submittedName>
</protein>
<dbReference type="EMBL" id="JAWLUP010000051">
    <property type="protein sequence ID" value="MDV7266540.1"/>
    <property type="molecule type" value="Genomic_DNA"/>
</dbReference>
<dbReference type="Proteomes" id="UP001185863">
    <property type="component" value="Unassembled WGS sequence"/>
</dbReference>
<reference evidence="1" key="1">
    <citation type="submission" date="2023-10" db="EMBL/GenBank/DDBJ databases">
        <title>Development of a sustainable strategy for remediation of hydrocarbon-contaminated territories based on the waste exchange concept.</title>
        <authorList>
            <person name="Krivoruchko A."/>
        </authorList>
    </citation>
    <scope>NUCLEOTIDE SEQUENCE</scope>
    <source>
        <strain evidence="1">IEGM 68</strain>
    </source>
</reference>
<dbReference type="AlphaFoldDB" id="A0AAE5A734"/>
<evidence type="ECO:0000313" key="1">
    <source>
        <dbReference type="EMBL" id="MDV7266540.1"/>
    </source>
</evidence>
<comment type="caution">
    <text evidence="1">The sequence shown here is derived from an EMBL/GenBank/DDBJ whole genome shotgun (WGS) entry which is preliminary data.</text>
</comment>
<organism evidence="1 2">
    <name type="scientific">Rhodococcus oxybenzonivorans</name>
    <dbReference type="NCBI Taxonomy" id="1990687"/>
    <lineage>
        <taxon>Bacteria</taxon>
        <taxon>Bacillati</taxon>
        <taxon>Actinomycetota</taxon>
        <taxon>Actinomycetes</taxon>
        <taxon>Mycobacteriales</taxon>
        <taxon>Nocardiaceae</taxon>
        <taxon>Rhodococcus</taxon>
    </lineage>
</organism>
<dbReference type="RefSeq" id="WP_317744837.1">
    <property type="nucleotide sequence ID" value="NZ_JAWLUP010000051.1"/>
</dbReference>